<dbReference type="InterPro" id="IPR011840">
    <property type="entry name" value="PulA_typeI"/>
</dbReference>
<dbReference type="EMBL" id="JBBAXC010000016">
    <property type="protein sequence ID" value="MEI5908818.1"/>
    <property type="molecule type" value="Genomic_DNA"/>
</dbReference>
<dbReference type="InterPro" id="IPR040697">
    <property type="entry name" value="PulA_N1"/>
</dbReference>
<dbReference type="CDD" id="cd11341">
    <property type="entry name" value="AmyAc_Pullulanase_LD-like"/>
    <property type="match status" value="1"/>
</dbReference>
<dbReference type="InterPro" id="IPR013783">
    <property type="entry name" value="Ig-like_fold"/>
</dbReference>
<dbReference type="InterPro" id="IPR004193">
    <property type="entry name" value="Glyco_hydro_13_N"/>
</dbReference>
<keyword evidence="3" id="KW-0378">Hydrolase</keyword>
<dbReference type="InterPro" id="IPR013780">
    <property type="entry name" value="Glyco_hydro_b"/>
</dbReference>
<sequence length="714" mass="81856">MLSISRKFDAYLDDMFQLTILLPYSYFDGKSSSFSLCLQEHKWDVHIKEVVCLEEHMKYICETNAIIQFGQTYEVIDDRGMSTDLQIGAVIRTDHFDELFYYEGNDLGANIMANGTLFKVWAPTATAVKVRYKQPLTGKVKEEPLIRGENGIWSQQLTQNLEGYYYSFLVCINLCWHEAVDPYAKALSVNSEWGVVVDLRKTLQLNTPPPPFSSPTEAIIYEVHVRDLTSHPKSGVKQKGKYLGLIETNTKTVNGYSTAFSYVKELGVTHVELLPVNDFGGVDELQPSKSYNWGYNPLFFNTPEGSYSSAPADPYARINELKRVIHHFHLHDLRVILDVVYNHVYIQETSSFEKIVPGYYFRYDSRGFPSNGTGVGNDLASERKMVRKFIVDSVAYWLKEYKVDGFRFDLMGNLDLKTMREVKETVERIHPGALLLGEGWDLPTTLPQKMKAINGNSRQLTGISFFHDRFRDCLKGSTFDLKETGFTLGKKGMEKEIVSLFIGHSIIDGVKEGDLVARQSINYVECHDNYTLWDKISAIYPNETELNEKRHRLASCMVLLSHGTPFLHGGQEFFRTKQGVENSYNSPDAINWFDWNLREKNDENIEYLKTIIALRKQQKVLQLDSREQITKHLLVFQAANGIISLHYKDIREFGQWNDLFIVFHANSEPQNIQLPEGNWGVLVNRDQAALTPIKRNLEHEVEVEALSVNIFCTD</sequence>
<gene>
    <name evidence="3" type="primary">pulA</name>
    <name evidence="3" type="ORF">WAK64_17355</name>
</gene>
<evidence type="ECO:0000313" key="4">
    <source>
        <dbReference type="Proteomes" id="UP001312865"/>
    </source>
</evidence>
<protein>
    <submittedName>
        <fullName evidence="3">Type I pullulanase</fullName>
        <ecNumber evidence="3">3.2.1.41</ecNumber>
    </submittedName>
</protein>
<evidence type="ECO:0000313" key="3">
    <source>
        <dbReference type="EMBL" id="MEI5908818.1"/>
    </source>
</evidence>
<dbReference type="Pfam" id="PF02922">
    <property type="entry name" value="CBM_48"/>
    <property type="match status" value="1"/>
</dbReference>
<dbReference type="InterPro" id="IPR006047">
    <property type="entry name" value="GH13_cat_dom"/>
</dbReference>
<accession>A0ABU8HI57</accession>
<reference evidence="3 4" key="1">
    <citation type="journal article" date="2018" name="J. Microbiol.">
        <title>Bacillus spongiae sp. nov., isolated from sponge of Jeju Island.</title>
        <authorList>
            <person name="Lee G.E."/>
            <person name="Im W.T."/>
            <person name="Park J.S."/>
        </authorList>
    </citation>
    <scope>NUCLEOTIDE SEQUENCE [LARGE SCALE GENOMIC DNA]</scope>
    <source>
        <strain evidence="3 4">135PIL107-10</strain>
    </source>
</reference>
<comment type="caution">
    <text evidence="3">The sequence shown here is derived from an EMBL/GenBank/DDBJ whole genome shotgun (WGS) entry which is preliminary data.</text>
</comment>
<name>A0ABU8HI57_9BACI</name>
<dbReference type="SMART" id="SM00642">
    <property type="entry name" value="Aamy"/>
    <property type="match status" value="1"/>
</dbReference>
<dbReference type="NCBIfam" id="TIGR02104">
    <property type="entry name" value="pulA_typeI"/>
    <property type="match status" value="1"/>
</dbReference>
<evidence type="ECO:0000256" key="1">
    <source>
        <dbReference type="ARBA" id="ARBA00008061"/>
    </source>
</evidence>
<dbReference type="Gene3D" id="2.60.40.10">
    <property type="entry name" value="Immunoglobulins"/>
    <property type="match status" value="1"/>
</dbReference>
<dbReference type="Pfam" id="PF17999">
    <property type="entry name" value="PulA_N1"/>
    <property type="match status" value="1"/>
</dbReference>
<dbReference type="InterPro" id="IPR014756">
    <property type="entry name" value="Ig_E-set"/>
</dbReference>
<dbReference type="Pfam" id="PF21653">
    <property type="entry name" value="pulA_all-beta"/>
    <property type="match status" value="1"/>
</dbReference>
<feature type="domain" description="Glycosyl hydrolase family 13 catalytic" evidence="2">
    <location>
        <begin position="248"/>
        <end position="615"/>
    </location>
</feature>
<comment type="similarity">
    <text evidence="1">Belongs to the glycosyl hydrolase 13 family.</text>
</comment>
<dbReference type="SUPFAM" id="SSF81296">
    <property type="entry name" value="E set domains"/>
    <property type="match status" value="1"/>
</dbReference>
<dbReference type="InterPro" id="IPR049117">
    <property type="entry name" value="pulA_all-beta"/>
</dbReference>
<keyword evidence="3" id="KW-0326">Glycosidase</keyword>
<evidence type="ECO:0000259" key="2">
    <source>
        <dbReference type="SMART" id="SM00642"/>
    </source>
</evidence>
<dbReference type="Gene3D" id="2.60.40.2320">
    <property type="match status" value="1"/>
</dbReference>
<organism evidence="3 4">
    <name type="scientific">Bacillus spongiae</name>
    <dbReference type="NCBI Taxonomy" id="2683610"/>
    <lineage>
        <taxon>Bacteria</taxon>
        <taxon>Bacillati</taxon>
        <taxon>Bacillota</taxon>
        <taxon>Bacilli</taxon>
        <taxon>Bacillales</taxon>
        <taxon>Bacillaceae</taxon>
        <taxon>Bacillus</taxon>
    </lineage>
</organism>
<keyword evidence="4" id="KW-1185">Reference proteome</keyword>
<dbReference type="InterPro" id="IPR017853">
    <property type="entry name" value="GH"/>
</dbReference>
<dbReference type="EC" id="3.2.1.41" evidence="3"/>
<dbReference type="CDD" id="cd02860">
    <property type="entry name" value="E_set_Pullulanase"/>
    <property type="match status" value="1"/>
</dbReference>
<dbReference type="Gene3D" id="3.20.20.80">
    <property type="entry name" value="Glycosidases"/>
    <property type="match status" value="1"/>
</dbReference>
<dbReference type="GO" id="GO:0051060">
    <property type="term" value="F:pullulanase activity"/>
    <property type="evidence" value="ECO:0007669"/>
    <property type="project" value="UniProtKB-EC"/>
</dbReference>
<dbReference type="PANTHER" id="PTHR43002">
    <property type="entry name" value="GLYCOGEN DEBRANCHING ENZYME"/>
    <property type="match status" value="1"/>
</dbReference>
<proteinExistence type="inferred from homology"/>
<dbReference type="SUPFAM" id="SSF51445">
    <property type="entry name" value="(Trans)glycosidases"/>
    <property type="match status" value="1"/>
</dbReference>
<dbReference type="Proteomes" id="UP001312865">
    <property type="component" value="Unassembled WGS sequence"/>
</dbReference>
<dbReference type="RefSeq" id="WP_336588264.1">
    <property type="nucleotide sequence ID" value="NZ_JBBAXC010000016.1"/>
</dbReference>
<dbReference type="Gene3D" id="2.60.40.1180">
    <property type="entry name" value="Golgi alpha-mannosidase II"/>
    <property type="match status" value="1"/>
</dbReference>